<dbReference type="Pfam" id="PF05016">
    <property type="entry name" value="ParE_toxin"/>
    <property type="match status" value="1"/>
</dbReference>
<dbReference type="PANTHER" id="PTHR33755">
    <property type="entry name" value="TOXIN PARE1-RELATED"/>
    <property type="match status" value="1"/>
</dbReference>
<keyword evidence="2" id="KW-1277">Toxin-antitoxin system</keyword>
<comment type="similarity">
    <text evidence="1">Belongs to the RelE toxin family.</text>
</comment>
<dbReference type="InterPro" id="IPR035093">
    <property type="entry name" value="RelE/ParE_toxin_dom_sf"/>
</dbReference>
<dbReference type="RefSeq" id="WP_155444256.1">
    <property type="nucleotide sequence ID" value="NZ_JAOQNR010000001.1"/>
</dbReference>
<proteinExistence type="inferred from homology"/>
<dbReference type="Gene3D" id="3.30.2310.20">
    <property type="entry name" value="RelE-like"/>
    <property type="match status" value="1"/>
</dbReference>
<organism evidence="3 4">
    <name type="scientific">Rhodoblastus acidophilus</name>
    <name type="common">Rhodopseudomonas acidophila</name>
    <dbReference type="NCBI Taxonomy" id="1074"/>
    <lineage>
        <taxon>Bacteria</taxon>
        <taxon>Pseudomonadati</taxon>
        <taxon>Pseudomonadota</taxon>
        <taxon>Alphaproteobacteria</taxon>
        <taxon>Hyphomicrobiales</taxon>
        <taxon>Rhodoblastaceae</taxon>
        <taxon>Rhodoblastus</taxon>
    </lineage>
</organism>
<name>A0A6N8DIK0_RHOAC</name>
<protein>
    <submittedName>
        <fullName evidence="3">Type II toxin-antitoxin system RelE/ParE family toxin</fullName>
    </submittedName>
</protein>
<evidence type="ECO:0000256" key="2">
    <source>
        <dbReference type="ARBA" id="ARBA00022649"/>
    </source>
</evidence>
<dbReference type="InterPro" id="IPR051803">
    <property type="entry name" value="TA_system_RelE-like_toxin"/>
</dbReference>
<dbReference type="InterPro" id="IPR007712">
    <property type="entry name" value="RelE/ParE_toxin"/>
</dbReference>
<accession>A0A6N8DIK0</accession>
<evidence type="ECO:0000313" key="4">
    <source>
        <dbReference type="Proteomes" id="UP000439113"/>
    </source>
</evidence>
<dbReference type="EMBL" id="WNKS01000001">
    <property type="protein sequence ID" value="MTV29596.1"/>
    <property type="molecule type" value="Genomic_DNA"/>
</dbReference>
<dbReference type="PANTHER" id="PTHR33755:SF6">
    <property type="entry name" value="PLASMID STABILIZATION SYSTEM PROTEIN"/>
    <property type="match status" value="1"/>
</dbReference>
<reference evidence="3 4" key="1">
    <citation type="submission" date="2019-11" db="EMBL/GenBank/DDBJ databases">
        <title>Whole-genome sequence of a Rhodoblastus acidophilus DSM 142.</title>
        <authorList>
            <person name="Kyndt J.A."/>
            <person name="Meyer T.E."/>
        </authorList>
    </citation>
    <scope>NUCLEOTIDE SEQUENCE [LARGE SCALE GENOMIC DNA]</scope>
    <source>
        <strain evidence="3 4">DSM 142</strain>
    </source>
</reference>
<dbReference type="AlphaFoldDB" id="A0A6N8DIK0"/>
<evidence type="ECO:0000313" key="3">
    <source>
        <dbReference type="EMBL" id="MTV29596.1"/>
    </source>
</evidence>
<gene>
    <name evidence="3" type="ORF">GJ654_01165</name>
</gene>
<dbReference type="OrthoDB" id="595470at2"/>
<dbReference type="Proteomes" id="UP000439113">
    <property type="component" value="Unassembled WGS sequence"/>
</dbReference>
<comment type="caution">
    <text evidence="3">The sequence shown here is derived from an EMBL/GenBank/DDBJ whole genome shotgun (WGS) entry which is preliminary data.</text>
</comment>
<sequence>MSCLEVRWTKRAARRLEQIGAHIAKHSPDSAARVIARSAAAVGALAERPAMGRPGRLEGTRELVLADIPYIIPYRVTQTSIDVLTVMHAAQEWPSNLS</sequence>
<evidence type="ECO:0000256" key="1">
    <source>
        <dbReference type="ARBA" id="ARBA00006226"/>
    </source>
</evidence>